<dbReference type="Proteomes" id="UP001382727">
    <property type="component" value="Chromosome"/>
</dbReference>
<protein>
    <submittedName>
        <fullName evidence="2">Uncharacterized protein</fullName>
    </submittedName>
</protein>
<gene>
    <name evidence="2" type="ORF">V1351_15245</name>
</gene>
<dbReference type="EMBL" id="CP144913">
    <property type="protein sequence ID" value="WXB76277.1"/>
    <property type="molecule type" value="Genomic_DNA"/>
</dbReference>
<keyword evidence="1" id="KW-0472">Membrane</keyword>
<organism evidence="2 3">
    <name type="scientific">Janibacter alittae</name>
    <dbReference type="NCBI Taxonomy" id="3115209"/>
    <lineage>
        <taxon>Bacteria</taxon>
        <taxon>Bacillati</taxon>
        <taxon>Actinomycetota</taxon>
        <taxon>Actinomycetes</taxon>
        <taxon>Micrococcales</taxon>
        <taxon>Intrasporangiaceae</taxon>
        <taxon>Janibacter</taxon>
    </lineage>
</organism>
<sequence>MATTTQRTRRLMWALLAVGAVALFVSIDLGPDGFVGGALQGASFALALVGAFVLGMLHGAEESVARGVEPGAWLPSRDSGR</sequence>
<feature type="transmembrane region" description="Helical" evidence="1">
    <location>
        <begin position="37"/>
        <end position="57"/>
    </location>
</feature>
<keyword evidence="1" id="KW-0812">Transmembrane</keyword>
<feature type="transmembrane region" description="Helical" evidence="1">
    <location>
        <begin position="12"/>
        <end position="31"/>
    </location>
</feature>
<keyword evidence="1" id="KW-1133">Transmembrane helix</keyword>
<reference evidence="2 3" key="1">
    <citation type="submission" date="2024-02" db="EMBL/GenBank/DDBJ databases">
        <title>Janibacter sp. nov., isolated from gut of marine sandworm.</title>
        <authorList>
            <person name="Kim B."/>
            <person name="Jun M.O."/>
            <person name="Shin N.-R."/>
        </authorList>
    </citation>
    <scope>NUCLEOTIDE SEQUENCE [LARGE SCALE GENOMIC DNA]</scope>
    <source>
        <strain evidence="2 3">A1S7</strain>
    </source>
</reference>
<dbReference type="RefSeq" id="WP_338749097.1">
    <property type="nucleotide sequence ID" value="NZ_CP144913.1"/>
</dbReference>
<proteinExistence type="predicted"/>
<evidence type="ECO:0000313" key="2">
    <source>
        <dbReference type="EMBL" id="WXB76277.1"/>
    </source>
</evidence>
<keyword evidence="3" id="KW-1185">Reference proteome</keyword>
<accession>A0ABZ2MGU5</accession>
<evidence type="ECO:0000313" key="3">
    <source>
        <dbReference type="Proteomes" id="UP001382727"/>
    </source>
</evidence>
<name>A0ABZ2MGU5_9MICO</name>
<evidence type="ECO:0000256" key="1">
    <source>
        <dbReference type="SAM" id="Phobius"/>
    </source>
</evidence>